<comment type="caution">
    <text evidence="1">The sequence shown here is derived from an EMBL/GenBank/DDBJ whole genome shotgun (WGS) entry which is preliminary data.</text>
</comment>
<name>A0A229FT34_9BURK</name>
<protein>
    <submittedName>
        <fullName evidence="1">Uncharacterized protein</fullName>
    </submittedName>
</protein>
<accession>A0A229FT34</accession>
<gene>
    <name evidence="1" type="ORF">AOC33_06835</name>
</gene>
<evidence type="ECO:0000313" key="1">
    <source>
        <dbReference type="EMBL" id="OXL15022.1"/>
    </source>
</evidence>
<dbReference type="SUPFAM" id="SSF74653">
    <property type="entry name" value="TolA/TonB C-terminal domain"/>
    <property type="match status" value="1"/>
</dbReference>
<dbReference type="EMBL" id="NJGG01000002">
    <property type="protein sequence ID" value="OXL15022.1"/>
    <property type="molecule type" value="Genomic_DNA"/>
</dbReference>
<reference evidence="1 2" key="1">
    <citation type="submission" date="2017-06" db="EMBL/GenBank/DDBJ databases">
        <title>Reclassification of a Polynucleobacter cosmopolitanus strain isolated from tropical Lake Victoria as Polynucleobacter victoriensis comb. nov.</title>
        <authorList>
            <person name="Hahn M.W."/>
        </authorList>
    </citation>
    <scope>NUCLEOTIDE SEQUENCE [LARGE SCALE GENOMIC DNA]</scope>
    <source>
        <strain evidence="1 2">MWH-MoIso2</strain>
    </source>
</reference>
<dbReference type="Proteomes" id="UP000215188">
    <property type="component" value="Unassembled WGS sequence"/>
</dbReference>
<dbReference type="Gene3D" id="3.30.1150.10">
    <property type="match status" value="1"/>
</dbReference>
<evidence type="ECO:0000313" key="2">
    <source>
        <dbReference type="Proteomes" id="UP000215188"/>
    </source>
</evidence>
<organism evidence="1 2">
    <name type="scientific">Polynucleobacter cosmopolitanus</name>
    <dbReference type="NCBI Taxonomy" id="351345"/>
    <lineage>
        <taxon>Bacteria</taxon>
        <taxon>Pseudomonadati</taxon>
        <taxon>Pseudomonadota</taxon>
        <taxon>Betaproteobacteria</taxon>
        <taxon>Burkholderiales</taxon>
        <taxon>Burkholderiaceae</taxon>
        <taxon>Polynucleobacter</taxon>
    </lineage>
</organism>
<sequence length="265" mass="30032">MGLLLSLAFHLILIVVGLNYQEINPIKSKPLDEVIQVKLEPEQKKENKKEEKKPDDQTLVLNTQREVPQEKKLAYMDAPPAPSTEEWQKASTYTLKNSKRYRHNWGQQVRSMMGRSVEGPDQGMVRFHIEIAANGQLSKLETLWSTSPVAEKLARQAIENMPPLPPIPTGKPLIFQKTISFQPVDDGWPPIYKYDCLPDPPTFKNPFAWDGKSAPVAIQQKVADGSKQEMLTDCPAIEDDTIEAEAADMKRQFEIWGSSRLNPKK</sequence>
<dbReference type="AlphaFoldDB" id="A0A229FT34"/>
<proteinExistence type="predicted"/>
<dbReference type="OrthoDB" id="8906192at2"/>
<keyword evidence="2" id="KW-1185">Reference proteome</keyword>